<reference evidence="9 10" key="1">
    <citation type="submission" date="2019-08" db="EMBL/GenBank/DDBJ databases">
        <title>Whole genome sequencing of chitin degrading bacteria Chitinophaga pinensis YS16.</title>
        <authorList>
            <person name="Singh R.P."/>
            <person name="Manchanda G."/>
            <person name="Maurya I.K."/>
            <person name="Joshi N.K."/>
            <person name="Srivastava A.K."/>
        </authorList>
    </citation>
    <scope>NUCLEOTIDE SEQUENCE [LARGE SCALE GENOMIC DNA]</scope>
    <source>
        <strain evidence="9 10">YS-16</strain>
    </source>
</reference>
<evidence type="ECO:0000256" key="4">
    <source>
        <dbReference type="ARBA" id="ARBA00023136"/>
    </source>
</evidence>
<evidence type="ECO:0000256" key="2">
    <source>
        <dbReference type="ARBA" id="ARBA00006275"/>
    </source>
</evidence>
<evidence type="ECO:0000259" key="7">
    <source>
        <dbReference type="Pfam" id="PF07980"/>
    </source>
</evidence>
<organism evidence="9 10">
    <name type="scientific">Chitinophaga pinensis</name>
    <dbReference type="NCBI Taxonomy" id="79329"/>
    <lineage>
        <taxon>Bacteria</taxon>
        <taxon>Pseudomonadati</taxon>
        <taxon>Bacteroidota</taxon>
        <taxon>Chitinophagia</taxon>
        <taxon>Chitinophagales</taxon>
        <taxon>Chitinophagaceae</taxon>
        <taxon>Chitinophaga</taxon>
    </lineage>
</organism>
<comment type="subcellular location">
    <subcellularLocation>
        <location evidence="1">Cell outer membrane</location>
    </subcellularLocation>
</comment>
<accession>A0A5C6M1H5</accession>
<protein>
    <submittedName>
        <fullName evidence="9">RagB/SusD family nutrient uptake outer membrane protein</fullName>
    </submittedName>
</protein>
<dbReference type="OrthoDB" id="5694214at2"/>
<name>A0A5C6M1H5_9BACT</name>
<keyword evidence="5" id="KW-0998">Cell outer membrane</keyword>
<keyword evidence="10" id="KW-1185">Reference proteome</keyword>
<dbReference type="Pfam" id="PF14322">
    <property type="entry name" value="SusD-like_3"/>
    <property type="match status" value="1"/>
</dbReference>
<evidence type="ECO:0000256" key="6">
    <source>
        <dbReference type="SAM" id="SignalP"/>
    </source>
</evidence>
<feature type="chain" id="PRO_5022944019" evidence="6">
    <location>
        <begin position="21"/>
        <end position="527"/>
    </location>
</feature>
<dbReference type="InterPro" id="IPR012944">
    <property type="entry name" value="SusD_RagB_dom"/>
</dbReference>
<evidence type="ECO:0000313" key="10">
    <source>
        <dbReference type="Proteomes" id="UP000318815"/>
    </source>
</evidence>
<dbReference type="CDD" id="cd08977">
    <property type="entry name" value="SusD"/>
    <property type="match status" value="1"/>
</dbReference>
<feature type="domain" description="SusD-like N-terminal" evidence="8">
    <location>
        <begin position="60"/>
        <end position="215"/>
    </location>
</feature>
<evidence type="ECO:0000259" key="8">
    <source>
        <dbReference type="Pfam" id="PF14322"/>
    </source>
</evidence>
<evidence type="ECO:0000256" key="3">
    <source>
        <dbReference type="ARBA" id="ARBA00022729"/>
    </source>
</evidence>
<comment type="similarity">
    <text evidence="2">Belongs to the SusD family.</text>
</comment>
<evidence type="ECO:0000313" key="9">
    <source>
        <dbReference type="EMBL" id="TWW01536.1"/>
    </source>
</evidence>
<dbReference type="EMBL" id="VOHS01000004">
    <property type="protein sequence ID" value="TWW01536.1"/>
    <property type="molecule type" value="Genomic_DNA"/>
</dbReference>
<feature type="signal peptide" evidence="6">
    <location>
        <begin position="1"/>
        <end position="20"/>
    </location>
</feature>
<proteinExistence type="inferred from homology"/>
<dbReference type="Pfam" id="PF07980">
    <property type="entry name" value="SusD_RagB"/>
    <property type="match status" value="1"/>
</dbReference>
<evidence type="ECO:0000256" key="1">
    <source>
        <dbReference type="ARBA" id="ARBA00004442"/>
    </source>
</evidence>
<dbReference type="GO" id="GO:0009279">
    <property type="term" value="C:cell outer membrane"/>
    <property type="evidence" value="ECO:0007669"/>
    <property type="project" value="UniProtKB-SubCell"/>
</dbReference>
<feature type="domain" description="RagB/SusD" evidence="7">
    <location>
        <begin position="258"/>
        <end position="527"/>
    </location>
</feature>
<sequence length="527" mass="58737">MKKLSIILILAGLASVSACKKVLDEQPQDAVSRETFWLTEDDAINAVNNCYRRLGDVDNRMFISCVTDDSYAWSNWPSDAIYVGNGSASISTGMFDNFWSNFYKMIASCNDVLENIDRDKALSETMLARLKGEARFIRAYAYQQLIGLYGDVVLRTTIPPTSEFVMKRTPRAEVAAFIVKELDEISADLPVTYEAGDEGRATRGAALALKSRVLLYEGQYAEAATAAQAAMTLGAYTIDPNYLSLFDGTNKNSKEIIFSARYVKNTQPNAMATWVGGPSLGGWSEITPLQSLVDAYEGTDGLPIAQSAVYDPAHPFENRDPRLKMTVVVPGVQVNGVTIDVTKLNSLDALGKGNASFTGYYYKKYIPRDIQGNWDNNSYSDVVLMRYAEVLLNYAEAKIEANQIDQSVYDAINQVRQRADVMMPLLTTAKVSGQVALREAVRRERRVEFPVEDNRLFDIRRWKIAATVMAGPAYGILNNFDANRKDDYGKHVLAEQRSFQVPRDYLWPVPQREVSLNAAVLPNNPGW</sequence>
<dbReference type="RefSeq" id="WP_146304258.1">
    <property type="nucleotide sequence ID" value="NZ_VOHS01000004.1"/>
</dbReference>
<keyword evidence="4" id="KW-0472">Membrane</keyword>
<dbReference type="PROSITE" id="PS51257">
    <property type="entry name" value="PROKAR_LIPOPROTEIN"/>
    <property type="match status" value="1"/>
</dbReference>
<gene>
    <name evidence="9" type="ORF">FEF09_05940</name>
</gene>
<dbReference type="SUPFAM" id="SSF48452">
    <property type="entry name" value="TPR-like"/>
    <property type="match status" value="1"/>
</dbReference>
<dbReference type="Proteomes" id="UP000318815">
    <property type="component" value="Unassembled WGS sequence"/>
</dbReference>
<dbReference type="Gene3D" id="1.25.40.390">
    <property type="match status" value="1"/>
</dbReference>
<dbReference type="AlphaFoldDB" id="A0A5C6M1H5"/>
<evidence type="ECO:0000256" key="5">
    <source>
        <dbReference type="ARBA" id="ARBA00023237"/>
    </source>
</evidence>
<dbReference type="InterPro" id="IPR033985">
    <property type="entry name" value="SusD-like_N"/>
</dbReference>
<dbReference type="InterPro" id="IPR011990">
    <property type="entry name" value="TPR-like_helical_dom_sf"/>
</dbReference>
<keyword evidence="3 6" id="KW-0732">Signal</keyword>
<comment type="caution">
    <text evidence="9">The sequence shown here is derived from an EMBL/GenBank/DDBJ whole genome shotgun (WGS) entry which is preliminary data.</text>
</comment>